<comment type="caution">
    <text evidence="3">The sequence shown here is derived from an EMBL/GenBank/DDBJ whole genome shotgun (WGS) entry which is preliminary data.</text>
</comment>
<dbReference type="Gene3D" id="3.40.50.720">
    <property type="entry name" value="NAD(P)-binding Rossmann-like Domain"/>
    <property type="match status" value="1"/>
</dbReference>
<dbReference type="Pfam" id="PF22725">
    <property type="entry name" value="GFO_IDH_MocA_C3"/>
    <property type="match status" value="1"/>
</dbReference>
<gene>
    <name evidence="3" type="ORF">ACERK3_10695</name>
</gene>
<dbReference type="PANTHER" id="PTHR43377:SF1">
    <property type="entry name" value="BILIVERDIN REDUCTASE A"/>
    <property type="match status" value="1"/>
</dbReference>
<dbReference type="PANTHER" id="PTHR43377">
    <property type="entry name" value="BILIVERDIN REDUCTASE A"/>
    <property type="match status" value="1"/>
</dbReference>
<evidence type="ECO:0000313" key="3">
    <source>
        <dbReference type="EMBL" id="MFA9478764.1"/>
    </source>
</evidence>
<evidence type="ECO:0000313" key="4">
    <source>
        <dbReference type="Proteomes" id="UP001575105"/>
    </source>
</evidence>
<reference evidence="3 4" key="1">
    <citation type="submission" date="2024-08" db="EMBL/GenBank/DDBJ databases">
        <title>Whole-genome sequencing of halo(alkali)philic microorganisms from hypersaline lakes.</title>
        <authorList>
            <person name="Sorokin D.Y."/>
            <person name="Merkel A.Y."/>
            <person name="Messina E."/>
            <person name="Yakimov M."/>
        </authorList>
    </citation>
    <scope>NUCLEOTIDE SEQUENCE [LARGE SCALE GENOMIC DNA]</scope>
    <source>
        <strain evidence="3 4">AB-hyl4</strain>
    </source>
</reference>
<protein>
    <submittedName>
        <fullName evidence="3">Gfo/Idh/MocA family protein</fullName>
    </submittedName>
</protein>
<dbReference type="RefSeq" id="WP_425345691.1">
    <property type="nucleotide sequence ID" value="NZ_JBGUBD010000006.1"/>
</dbReference>
<dbReference type="EMBL" id="JBGUBD010000006">
    <property type="protein sequence ID" value="MFA9478764.1"/>
    <property type="molecule type" value="Genomic_DNA"/>
</dbReference>
<evidence type="ECO:0000259" key="1">
    <source>
        <dbReference type="Pfam" id="PF01408"/>
    </source>
</evidence>
<proteinExistence type="predicted"/>
<keyword evidence="4" id="KW-1185">Reference proteome</keyword>
<dbReference type="InterPro" id="IPR000683">
    <property type="entry name" value="Gfo/Idh/MocA-like_OxRdtase_N"/>
</dbReference>
<organism evidence="3 4">
    <name type="scientific">Natronomicrosphaera hydrolytica</name>
    <dbReference type="NCBI Taxonomy" id="3242702"/>
    <lineage>
        <taxon>Bacteria</taxon>
        <taxon>Pseudomonadati</taxon>
        <taxon>Planctomycetota</taxon>
        <taxon>Phycisphaerae</taxon>
        <taxon>Phycisphaerales</taxon>
        <taxon>Phycisphaeraceae</taxon>
        <taxon>Natronomicrosphaera</taxon>
    </lineage>
</organism>
<dbReference type="InterPro" id="IPR036291">
    <property type="entry name" value="NAD(P)-bd_dom_sf"/>
</dbReference>
<dbReference type="Proteomes" id="UP001575105">
    <property type="component" value="Unassembled WGS sequence"/>
</dbReference>
<dbReference type="SUPFAM" id="SSF51735">
    <property type="entry name" value="NAD(P)-binding Rossmann-fold domains"/>
    <property type="match status" value="1"/>
</dbReference>
<dbReference type="SUPFAM" id="SSF55347">
    <property type="entry name" value="Glyceraldehyde-3-phosphate dehydrogenase-like, C-terminal domain"/>
    <property type="match status" value="1"/>
</dbReference>
<dbReference type="Gene3D" id="3.30.360.10">
    <property type="entry name" value="Dihydrodipicolinate Reductase, domain 2"/>
    <property type="match status" value="1"/>
</dbReference>
<accession>A0ABV4U8C3</accession>
<name>A0ABV4U8C3_9BACT</name>
<feature type="domain" description="Gfo/Idh/MocA-like oxidoreductase N-terminal" evidence="1">
    <location>
        <begin position="18"/>
        <end position="124"/>
    </location>
</feature>
<sequence>MKPLRIAMMSLTHGHSRKYYQTLRENKKLDWVAACAEDDQALNVFRLYEKDVPCYLSAEEMFEKHPEIEAVVIASSNDRHLDQLSDCARRGIHILMMKIPSFDLAEYDQMIAQVRDAGIVCQVELELHYNPVVRRLKELVASGELGRVLSIQATNITLSPVWAFPWQGVPEVSYGSRMPLRDGDARFRGGALCDHPHAFDLIRHLTGAEFELIHAEVGPNLRQDLEVEDMMLANGRMTDGSVFLIDPSWSRMEERLTVPGPGWEVFPKRMEVNVTVVGEKGTIACDCFGPNVYHNGGPNDRYTVQYTYFDEWIGMIDEFVDCIRHQRQPLINLEWHRPTIETMNACYDSIQARQPVRLESAGAVGEGNRD</sequence>
<dbReference type="InterPro" id="IPR055170">
    <property type="entry name" value="GFO_IDH_MocA-like_dom"/>
</dbReference>
<evidence type="ECO:0000259" key="2">
    <source>
        <dbReference type="Pfam" id="PF22725"/>
    </source>
</evidence>
<dbReference type="Pfam" id="PF01408">
    <property type="entry name" value="GFO_IDH_MocA"/>
    <property type="match status" value="1"/>
</dbReference>
<dbReference type="InterPro" id="IPR051450">
    <property type="entry name" value="Gfo/Idh/MocA_Oxidoreductases"/>
</dbReference>
<feature type="domain" description="GFO/IDH/MocA-like oxidoreductase" evidence="2">
    <location>
        <begin position="133"/>
        <end position="283"/>
    </location>
</feature>